<protein>
    <submittedName>
        <fullName evidence="9">Oligopeptidase A</fullName>
    </submittedName>
</protein>
<keyword evidence="2 7" id="KW-0645">Protease</keyword>
<dbReference type="GO" id="GO:0004180">
    <property type="term" value="F:carboxypeptidase activity"/>
    <property type="evidence" value="ECO:0007669"/>
    <property type="project" value="TreeGrafter"/>
</dbReference>
<dbReference type="Gene3D" id="1.10.1370.10">
    <property type="entry name" value="Neurolysin, domain 3"/>
    <property type="match status" value="1"/>
</dbReference>
<dbReference type="InterPro" id="IPR001567">
    <property type="entry name" value="Pept_M3A_M3B_dom"/>
</dbReference>
<evidence type="ECO:0000256" key="6">
    <source>
        <dbReference type="ARBA" id="ARBA00023049"/>
    </source>
</evidence>
<accession>A0A740VT47</accession>
<comment type="similarity">
    <text evidence="1 7">Belongs to the peptidase M3 family.</text>
</comment>
<sequence>HIFAGGYAAGYYSYLWADVLAADAYSRFEEEGIFNRETGQSFLDNILTRGGSEEPMELFKRFRGREPQLDAMLEHYGIKG</sequence>
<organism evidence="9">
    <name type="scientific">Salmonella enterica</name>
    <name type="common">Salmonella choleraesuis</name>
    <dbReference type="NCBI Taxonomy" id="28901"/>
    <lineage>
        <taxon>Bacteria</taxon>
        <taxon>Pseudomonadati</taxon>
        <taxon>Pseudomonadota</taxon>
        <taxon>Gammaproteobacteria</taxon>
        <taxon>Enterobacterales</taxon>
        <taxon>Enterobacteriaceae</taxon>
        <taxon>Salmonella</taxon>
    </lineage>
</organism>
<dbReference type="InterPro" id="IPR045090">
    <property type="entry name" value="Pept_M3A_M3B"/>
</dbReference>
<evidence type="ECO:0000313" key="9">
    <source>
        <dbReference type="EMBL" id="HAF0416372.1"/>
    </source>
</evidence>
<dbReference type="SUPFAM" id="SSF55486">
    <property type="entry name" value="Metalloproteases ('zincins'), catalytic domain"/>
    <property type="match status" value="1"/>
</dbReference>
<evidence type="ECO:0000259" key="8">
    <source>
        <dbReference type="Pfam" id="PF01432"/>
    </source>
</evidence>
<dbReference type="AlphaFoldDB" id="A0A740VT47"/>
<evidence type="ECO:0000256" key="7">
    <source>
        <dbReference type="RuleBase" id="RU003435"/>
    </source>
</evidence>
<keyword evidence="6 7" id="KW-0482">Metalloprotease</keyword>
<dbReference type="Pfam" id="PF01432">
    <property type="entry name" value="Peptidase_M3"/>
    <property type="match status" value="1"/>
</dbReference>
<evidence type="ECO:0000256" key="4">
    <source>
        <dbReference type="ARBA" id="ARBA00022801"/>
    </source>
</evidence>
<reference evidence="9" key="1">
    <citation type="journal article" date="2018" name="Genome Biol.">
        <title>SKESA: strategic k-mer extension for scrupulous assemblies.</title>
        <authorList>
            <person name="Souvorov A."/>
            <person name="Agarwala R."/>
            <person name="Lipman D.J."/>
        </authorList>
    </citation>
    <scope>NUCLEOTIDE SEQUENCE</scope>
    <source>
        <strain evidence="9">N27414</strain>
    </source>
</reference>
<evidence type="ECO:0000256" key="5">
    <source>
        <dbReference type="ARBA" id="ARBA00022833"/>
    </source>
</evidence>
<proteinExistence type="inferred from homology"/>
<keyword evidence="5 7" id="KW-0862">Zinc</keyword>
<dbReference type="GO" id="GO:0006508">
    <property type="term" value="P:proteolysis"/>
    <property type="evidence" value="ECO:0007669"/>
    <property type="project" value="UniProtKB-KW"/>
</dbReference>
<dbReference type="PANTHER" id="PTHR43660">
    <property type="entry name" value="DIPEPTIDYL CARBOXYPEPTIDASE"/>
    <property type="match status" value="1"/>
</dbReference>
<reference evidence="9" key="2">
    <citation type="submission" date="2018-07" db="EMBL/GenBank/DDBJ databases">
        <authorList>
            <consortium name="NCBI Pathogen Detection Project"/>
        </authorList>
    </citation>
    <scope>NUCLEOTIDE SEQUENCE</scope>
    <source>
        <strain evidence="9">N27414</strain>
    </source>
</reference>
<dbReference type="EMBL" id="DAATWO010000025">
    <property type="protein sequence ID" value="HAF0416372.1"/>
    <property type="molecule type" value="Genomic_DNA"/>
</dbReference>
<evidence type="ECO:0000256" key="2">
    <source>
        <dbReference type="ARBA" id="ARBA00022670"/>
    </source>
</evidence>
<evidence type="ECO:0000256" key="1">
    <source>
        <dbReference type="ARBA" id="ARBA00006040"/>
    </source>
</evidence>
<name>A0A740VT47_SALER</name>
<keyword evidence="4 7" id="KW-0378">Hydrolase</keyword>
<feature type="domain" description="Peptidase M3A/M3B catalytic" evidence="8">
    <location>
        <begin position="1"/>
        <end position="77"/>
    </location>
</feature>
<evidence type="ECO:0000256" key="3">
    <source>
        <dbReference type="ARBA" id="ARBA00022723"/>
    </source>
</evidence>
<dbReference type="GO" id="GO:0005829">
    <property type="term" value="C:cytosol"/>
    <property type="evidence" value="ECO:0007669"/>
    <property type="project" value="TreeGrafter"/>
</dbReference>
<feature type="non-terminal residue" evidence="9">
    <location>
        <position position="1"/>
    </location>
</feature>
<comment type="caution">
    <text evidence="9">The sequence shown here is derived from an EMBL/GenBank/DDBJ whole genome shotgun (WGS) entry which is preliminary data.</text>
</comment>
<dbReference type="GO" id="GO:0004222">
    <property type="term" value="F:metalloendopeptidase activity"/>
    <property type="evidence" value="ECO:0007669"/>
    <property type="project" value="InterPro"/>
</dbReference>
<keyword evidence="3 7" id="KW-0479">Metal-binding</keyword>
<comment type="cofactor">
    <cofactor evidence="7">
        <name>Zn(2+)</name>
        <dbReference type="ChEBI" id="CHEBI:29105"/>
    </cofactor>
    <text evidence="7">Binds 1 zinc ion.</text>
</comment>
<dbReference type="PANTHER" id="PTHR43660:SF1">
    <property type="entry name" value="DIPEPTIDYL CARBOXYPEPTIDASE"/>
    <property type="match status" value="1"/>
</dbReference>
<dbReference type="GO" id="GO:0046872">
    <property type="term" value="F:metal ion binding"/>
    <property type="evidence" value="ECO:0007669"/>
    <property type="project" value="UniProtKB-UniRule"/>
</dbReference>
<dbReference type="InterPro" id="IPR024077">
    <property type="entry name" value="Neurolysin/TOP_dom2"/>
</dbReference>
<gene>
    <name evidence="9" type="ORF">GNC55_003897</name>
</gene>